<gene>
    <name evidence="13" type="ORF">DAEQUDRAFT_694141</name>
</gene>
<feature type="transmembrane region" description="Helical" evidence="10">
    <location>
        <begin position="137"/>
        <end position="157"/>
    </location>
</feature>
<dbReference type="SUPFAM" id="SSF52540">
    <property type="entry name" value="P-loop containing nucleoside triphosphate hydrolases"/>
    <property type="match status" value="2"/>
</dbReference>
<evidence type="ECO:0000313" key="14">
    <source>
        <dbReference type="Proteomes" id="UP000076727"/>
    </source>
</evidence>
<reference evidence="13 14" key="1">
    <citation type="journal article" date="2016" name="Mol. Biol. Evol.">
        <title>Comparative Genomics of Early-Diverging Mushroom-Forming Fungi Provides Insights into the Origins of Lignocellulose Decay Capabilities.</title>
        <authorList>
            <person name="Nagy L.G."/>
            <person name="Riley R."/>
            <person name="Tritt A."/>
            <person name="Adam C."/>
            <person name="Daum C."/>
            <person name="Floudas D."/>
            <person name="Sun H."/>
            <person name="Yadav J.S."/>
            <person name="Pangilinan J."/>
            <person name="Larsson K.H."/>
            <person name="Matsuura K."/>
            <person name="Barry K."/>
            <person name="Labutti K."/>
            <person name="Kuo R."/>
            <person name="Ohm R.A."/>
            <person name="Bhattacharya S.S."/>
            <person name="Shirouzu T."/>
            <person name="Yoshinaga Y."/>
            <person name="Martin F.M."/>
            <person name="Grigoriev I.V."/>
            <person name="Hibbett D.S."/>
        </authorList>
    </citation>
    <scope>NUCLEOTIDE SEQUENCE [LARGE SCALE GENOMIC DNA]</scope>
    <source>
        <strain evidence="13 14">L-15889</strain>
    </source>
</reference>
<dbReference type="InterPro" id="IPR003439">
    <property type="entry name" value="ABC_transporter-like_ATP-bd"/>
</dbReference>
<dbReference type="InterPro" id="IPR011527">
    <property type="entry name" value="ABC1_TM_dom"/>
</dbReference>
<dbReference type="SMART" id="SM00382">
    <property type="entry name" value="AAA"/>
    <property type="match status" value="2"/>
</dbReference>
<feature type="transmembrane region" description="Helical" evidence="10">
    <location>
        <begin position="164"/>
        <end position="183"/>
    </location>
</feature>
<dbReference type="InterPro" id="IPR027417">
    <property type="entry name" value="P-loop_NTPase"/>
</dbReference>
<feature type="transmembrane region" description="Helical" evidence="10">
    <location>
        <begin position="462"/>
        <end position="481"/>
    </location>
</feature>
<keyword evidence="3 10" id="KW-0812">Transmembrane</keyword>
<evidence type="ECO:0000259" key="12">
    <source>
        <dbReference type="PROSITE" id="PS50929"/>
    </source>
</evidence>
<feature type="transmembrane region" description="Helical" evidence="10">
    <location>
        <begin position="1198"/>
        <end position="1222"/>
    </location>
</feature>
<dbReference type="Gene3D" id="3.40.50.300">
    <property type="entry name" value="P-loop containing nucleotide triphosphate hydrolases"/>
    <property type="match status" value="2"/>
</dbReference>
<dbReference type="CDD" id="cd03250">
    <property type="entry name" value="ABCC_MRP_domain1"/>
    <property type="match status" value="1"/>
</dbReference>
<proteinExistence type="predicted"/>
<keyword evidence="8 10" id="KW-0472">Membrane</keyword>
<dbReference type="InterPro" id="IPR036640">
    <property type="entry name" value="ABC1_TM_sf"/>
</dbReference>
<feature type="domain" description="ABC transmembrane type-1" evidence="12">
    <location>
        <begin position="324"/>
        <end position="600"/>
    </location>
</feature>
<feature type="transmembrane region" description="Helical" evidence="10">
    <location>
        <begin position="203"/>
        <end position="222"/>
    </location>
</feature>
<dbReference type="SUPFAM" id="SSF90123">
    <property type="entry name" value="ABC transporter transmembrane region"/>
    <property type="match status" value="2"/>
</dbReference>
<keyword evidence="4" id="KW-0677">Repeat</keyword>
<evidence type="ECO:0000256" key="5">
    <source>
        <dbReference type="ARBA" id="ARBA00022741"/>
    </source>
</evidence>
<dbReference type="GO" id="GO:0005524">
    <property type="term" value="F:ATP binding"/>
    <property type="evidence" value="ECO:0007669"/>
    <property type="project" value="UniProtKB-KW"/>
</dbReference>
<keyword evidence="5" id="KW-0547">Nucleotide-binding</keyword>
<dbReference type="InterPro" id="IPR050173">
    <property type="entry name" value="ABC_transporter_C-like"/>
</dbReference>
<feature type="transmembrane region" description="Helical" evidence="10">
    <location>
        <begin position="436"/>
        <end position="456"/>
    </location>
</feature>
<keyword evidence="7 10" id="KW-1133">Transmembrane helix</keyword>
<accession>A0A165NWG7</accession>
<dbReference type="CDD" id="cd18596">
    <property type="entry name" value="ABC_6TM_VMR1_D1_like"/>
    <property type="match status" value="1"/>
</dbReference>
<evidence type="ECO:0000256" key="7">
    <source>
        <dbReference type="ARBA" id="ARBA00022989"/>
    </source>
</evidence>
<evidence type="ECO:0000256" key="4">
    <source>
        <dbReference type="ARBA" id="ARBA00022737"/>
    </source>
</evidence>
<evidence type="ECO:0000256" key="3">
    <source>
        <dbReference type="ARBA" id="ARBA00022692"/>
    </source>
</evidence>
<dbReference type="FunFam" id="3.40.50.300:FF:001354">
    <property type="entry name" value="ATP-binding cassette (ABC) transporter, putative"/>
    <property type="match status" value="1"/>
</dbReference>
<feature type="transmembrane region" description="Helical" evidence="10">
    <location>
        <begin position="44"/>
        <end position="64"/>
    </location>
</feature>
<dbReference type="InterPro" id="IPR003593">
    <property type="entry name" value="AAA+_ATPase"/>
</dbReference>
<dbReference type="FunFam" id="3.40.50.300:FF:000997">
    <property type="entry name" value="Multidrug resistance-associated protein 1"/>
    <property type="match status" value="1"/>
</dbReference>
<dbReference type="GO" id="GO:0140359">
    <property type="term" value="F:ABC-type transporter activity"/>
    <property type="evidence" value="ECO:0007669"/>
    <property type="project" value="InterPro"/>
</dbReference>
<evidence type="ECO:0000256" key="9">
    <source>
        <dbReference type="SAM" id="MobiDB-lite"/>
    </source>
</evidence>
<dbReference type="CDD" id="cd18604">
    <property type="entry name" value="ABC_6TM_VMR1_D2_like"/>
    <property type="match status" value="1"/>
</dbReference>
<dbReference type="PROSITE" id="PS00211">
    <property type="entry name" value="ABC_TRANSPORTER_1"/>
    <property type="match status" value="2"/>
</dbReference>
<feature type="transmembrane region" description="Helical" evidence="10">
    <location>
        <begin position="301"/>
        <end position="322"/>
    </location>
</feature>
<feature type="transmembrane region" description="Helical" evidence="10">
    <location>
        <begin position="352"/>
        <end position="372"/>
    </location>
</feature>
<dbReference type="FunFam" id="1.20.1560.10:FF:000013">
    <property type="entry name" value="ABC transporter C family member 2"/>
    <property type="match status" value="1"/>
</dbReference>
<feature type="transmembrane region" description="Helical" evidence="10">
    <location>
        <begin position="1004"/>
        <end position="1028"/>
    </location>
</feature>
<dbReference type="STRING" id="1314783.A0A165NWG7"/>
<dbReference type="Pfam" id="PF00005">
    <property type="entry name" value="ABC_tran"/>
    <property type="match status" value="2"/>
</dbReference>
<feature type="transmembrane region" description="Helical" evidence="10">
    <location>
        <begin position="110"/>
        <end position="131"/>
    </location>
</feature>
<dbReference type="GO" id="GO:0016887">
    <property type="term" value="F:ATP hydrolysis activity"/>
    <property type="evidence" value="ECO:0007669"/>
    <property type="project" value="InterPro"/>
</dbReference>
<evidence type="ECO:0000256" key="8">
    <source>
        <dbReference type="ARBA" id="ARBA00023136"/>
    </source>
</evidence>
<dbReference type="Proteomes" id="UP000076727">
    <property type="component" value="Unassembled WGS sequence"/>
</dbReference>
<comment type="subcellular location">
    <subcellularLocation>
        <location evidence="1">Membrane</location>
        <topology evidence="1">Multi-pass membrane protein</topology>
    </subcellularLocation>
</comment>
<dbReference type="PROSITE" id="PS50893">
    <property type="entry name" value="ABC_TRANSPORTER_2"/>
    <property type="match status" value="2"/>
</dbReference>
<dbReference type="CDD" id="cd03244">
    <property type="entry name" value="ABCC_MRP_domain2"/>
    <property type="match status" value="1"/>
</dbReference>
<name>A0A165NWG7_9APHY</name>
<evidence type="ECO:0000256" key="1">
    <source>
        <dbReference type="ARBA" id="ARBA00004141"/>
    </source>
</evidence>
<feature type="domain" description="ABC transporter" evidence="11">
    <location>
        <begin position="643"/>
        <end position="877"/>
    </location>
</feature>
<dbReference type="PROSITE" id="PS50929">
    <property type="entry name" value="ABC_TM1F"/>
    <property type="match status" value="2"/>
</dbReference>
<evidence type="ECO:0000256" key="6">
    <source>
        <dbReference type="ARBA" id="ARBA00022840"/>
    </source>
</evidence>
<keyword evidence="2" id="KW-0813">Transport</keyword>
<evidence type="ECO:0000256" key="2">
    <source>
        <dbReference type="ARBA" id="ARBA00022448"/>
    </source>
</evidence>
<dbReference type="OrthoDB" id="6500128at2759"/>
<keyword evidence="6" id="KW-0067">ATP-binding</keyword>
<dbReference type="GO" id="GO:0016020">
    <property type="term" value="C:membrane"/>
    <property type="evidence" value="ECO:0007669"/>
    <property type="project" value="UniProtKB-SubCell"/>
</dbReference>
<organism evidence="13 14">
    <name type="scientific">Daedalea quercina L-15889</name>
    <dbReference type="NCBI Taxonomy" id="1314783"/>
    <lineage>
        <taxon>Eukaryota</taxon>
        <taxon>Fungi</taxon>
        <taxon>Dikarya</taxon>
        <taxon>Basidiomycota</taxon>
        <taxon>Agaricomycotina</taxon>
        <taxon>Agaricomycetes</taxon>
        <taxon>Polyporales</taxon>
        <taxon>Fomitopsis</taxon>
    </lineage>
</organism>
<dbReference type="PANTHER" id="PTHR24223:SF415">
    <property type="entry name" value="FI20190P1"/>
    <property type="match status" value="1"/>
</dbReference>
<evidence type="ECO:0000259" key="11">
    <source>
        <dbReference type="PROSITE" id="PS50893"/>
    </source>
</evidence>
<feature type="transmembrane region" description="Helical" evidence="10">
    <location>
        <begin position="545"/>
        <end position="569"/>
    </location>
</feature>
<evidence type="ECO:0000256" key="10">
    <source>
        <dbReference type="SAM" id="Phobius"/>
    </source>
</evidence>
<keyword evidence="14" id="KW-1185">Reference proteome</keyword>
<dbReference type="EMBL" id="KV429076">
    <property type="protein sequence ID" value="KZT67465.1"/>
    <property type="molecule type" value="Genomic_DNA"/>
</dbReference>
<dbReference type="PANTHER" id="PTHR24223">
    <property type="entry name" value="ATP-BINDING CASSETTE SUB-FAMILY C"/>
    <property type="match status" value="1"/>
</dbReference>
<dbReference type="Pfam" id="PF00664">
    <property type="entry name" value="ABC_membrane"/>
    <property type="match status" value="2"/>
</dbReference>
<dbReference type="InterPro" id="IPR017871">
    <property type="entry name" value="ABC_transporter-like_CS"/>
</dbReference>
<feature type="region of interest" description="Disordered" evidence="9">
    <location>
        <begin position="879"/>
        <end position="912"/>
    </location>
</feature>
<dbReference type="Gene3D" id="1.20.1560.10">
    <property type="entry name" value="ABC transporter type 1, transmembrane domain"/>
    <property type="match status" value="2"/>
</dbReference>
<feature type="transmembrane region" description="Helical" evidence="10">
    <location>
        <begin position="933"/>
        <end position="958"/>
    </location>
</feature>
<sequence>MLAMDFPQVLLLSNSGSLSPLKWMNVDATITTVSQPWNPLTQGLLVNTLLPGCTGLLLLLYDLLSSVKLHKSIRRALWKLGSPFRDFLTIEDLEEEPQQVEPPEAWKARVLVFGSALESAAWIGVLAYGVLVEDKGLSVQAGVAAGTWLYAALRVLFKPPVNPPYLLILLYLVHSAVALADFLQSFIGEERDAGLTLLRLLQLAWPTALAWVAGSLPLRSVLPAQNVAKHADVPSSVATMPEDSVTLWSWSTFSFVEPIFKVATARTLNESDVWSLSPYLKHRNLFTKYLKYQEKHPNHSLLWFLLASNSLDLIIDLVLELWNAVFGFVPPYALQEILSALADPSPQSKQRAYFWALMTFLANLSFAQVDLYQNWYTRRCYERTRGQMFCALHYKALTRRDVGGKTNHEDKENDNADLGKIVNLMQGDAYTVAHRFWMFSGFFLAPIRLTIALIFLYRILGWSSLAAVVVVLVAYVLNYPLAKYNVYVTRQSWTARDRRMNLVNELFQNIRFLKYYGWEHRWSDRVCEAREIELKWRIKDNIVSVFINFIWTWIPSATAVASFLCYTLVAGERLTVAKAFTSIALFSYIQDPMTQLPDQFFALLHAYVSMQRIEKFLAEAEVPIWASSFKASVNPAASLSDEIGFEDAVFEWDIAPRDVQSRFRLGPLNIKFPKERLTLVSGATGSGKSALLAALLGEMHCLSGKVIINKAGHQVAYCAQNPWLEHATIRDNIIFGSVYGHDERRYQAVVEACALTRDLEIFEAGDMTEIGEKGITLSGGQRARIALARALYSQATCLLLDDPLAAVDMHTAQHLVTYALTGSLARGRTIILVTHHISLCLPKASYLVELSNGSVIRQGSTQALREQGQLAQIVAAEDIPEEQEASESSSATIENEADLVDQPKVTDEDSRKASGKLVEAEARAEGRVSIKTYWTYIRAAGLFCWFFTMVFMVLVRLITIANQLFIARWGEAYENTGTSIIRILLQTPTMWEKLPPPDVDVRPWLWIFLCISFSGALTVISIISIGYYSSLQASRSLFLGMLKRLTGAPSRFFDVTPMGRILNRFTADINTVDNALQGSARAALSGCFNFFASLFVIIWVVPAFTPFALFIAWLYIRLAPRFVQASRDLRRLESISLSPAFAGFDELLRGLPHVRAFGMEERYQARFYSRVDKFQSFDHVYWLVSGWLQWRYDCLGSVVVFLTTIFALLGSVSSGFAALVIVQAGVFAQASRILVRVLAQLELDFNSVERIGEYLEVPQEAPAIIVDNRPPAYWPSSNGQLVVENLVVKYAAELPAVLHSLSFTIRSSEKIGVVGRTGSGKSTLALSLLRMVEPSEGRIIIDGIDITKIGLGDLRARVTVISQDVSLFTGTLRSNIDPFNEHSDEECLEVLERCHLTSVLSHSSQKEAVSLDMPISQTGSLSAGERQLVAMARAVLRRSNVVIMDEATSQIDSHLDDQIQRTVREVFADAIVITIAHRLKTVLDYDRIMLLGGGNILEFDTPRLLIAKRDGLFREMCRASADWRELQEAASR</sequence>
<evidence type="ECO:0000313" key="13">
    <source>
        <dbReference type="EMBL" id="KZT67465.1"/>
    </source>
</evidence>
<feature type="domain" description="ABC transporter" evidence="11">
    <location>
        <begin position="1281"/>
        <end position="1518"/>
    </location>
</feature>
<feature type="transmembrane region" description="Helical" evidence="10">
    <location>
        <begin position="1090"/>
        <end position="1116"/>
    </location>
</feature>
<feature type="domain" description="ABC transmembrane type-1" evidence="12">
    <location>
        <begin position="946"/>
        <end position="1243"/>
    </location>
</feature>
<protein>
    <submittedName>
        <fullName evidence="13">Pleiotropic drug resistance ABC transporter</fullName>
    </submittedName>
</protein>